<dbReference type="EnsemblMetazoa" id="XM_021062198.2">
    <property type="protein sequence ID" value="XP_020917857.1"/>
    <property type="gene ID" value="LOC110255139"/>
</dbReference>
<dbReference type="RefSeq" id="XP_028512476.1">
    <property type="nucleotide sequence ID" value="XM_028656675.1"/>
</dbReference>
<proteinExistence type="inferred from homology"/>
<dbReference type="AlphaFoldDB" id="A0A913YBI8"/>
<evidence type="ECO:0000256" key="9">
    <source>
        <dbReference type="RuleBase" id="RU000688"/>
    </source>
</evidence>
<feature type="transmembrane region" description="Helical" evidence="10">
    <location>
        <begin position="121"/>
        <end position="142"/>
    </location>
</feature>
<evidence type="ECO:0000313" key="12">
    <source>
        <dbReference type="EnsemblMetazoa" id="XP_020917857.1"/>
    </source>
</evidence>
<dbReference type="PANTHER" id="PTHR24249:SF372">
    <property type="entry name" value="G-PROTEIN COUPLED RECEPTORS FAMILY 1 PROFILE DOMAIN-CONTAINING PROTEIN"/>
    <property type="match status" value="1"/>
</dbReference>
<dbReference type="EnsemblMetazoa" id="XM_021062197.2">
    <property type="protein sequence ID" value="XP_020917856.1"/>
    <property type="gene ID" value="LOC110255139"/>
</dbReference>
<dbReference type="OMA" id="TIERYCM"/>
<keyword evidence="2" id="KW-1003">Cell membrane</keyword>
<evidence type="ECO:0000256" key="4">
    <source>
        <dbReference type="ARBA" id="ARBA00022989"/>
    </source>
</evidence>
<evidence type="ECO:0000256" key="3">
    <source>
        <dbReference type="ARBA" id="ARBA00022692"/>
    </source>
</evidence>
<evidence type="ECO:0000256" key="10">
    <source>
        <dbReference type="SAM" id="Phobius"/>
    </source>
</evidence>
<organism evidence="12 13">
    <name type="scientific">Exaiptasia diaphana</name>
    <name type="common">Tropical sea anemone</name>
    <name type="synonym">Aiptasia pulchella</name>
    <dbReference type="NCBI Taxonomy" id="2652724"/>
    <lineage>
        <taxon>Eukaryota</taxon>
        <taxon>Metazoa</taxon>
        <taxon>Cnidaria</taxon>
        <taxon>Anthozoa</taxon>
        <taxon>Hexacorallia</taxon>
        <taxon>Actiniaria</taxon>
        <taxon>Aiptasiidae</taxon>
        <taxon>Exaiptasia</taxon>
    </lineage>
</organism>
<feature type="transmembrane region" description="Helical" evidence="10">
    <location>
        <begin position="214"/>
        <end position="234"/>
    </location>
</feature>
<evidence type="ECO:0000256" key="2">
    <source>
        <dbReference type="ARBA" id="ARBA00022475"/>
    </source>
</evidence>
<dbReference type="PROSITE" id="PS00237">
    <property type="entry name" value="G_PROTEIN_RECEP_F1_1"/>
    <property type="match status" value="1"/>
</dbReference>
<feature type="transmembrane region" description="Helical" evidence="10">
    <location>
        <begin position="12"/>
        <end position="33"/>
    </location>
</feature>
<feature type="transmembrane region" description="Helical" evidence="10">
    <location>
        <begin position="246"/>
        <end position="268"/>
    </location>
</feature>
<dbReference type="PROSITE" id="PS50262">
    <property type="entry name" value="G_PROTEIN_RECEP_F1_2"/>
    <property type="match status" value="1"/>
</dbReference>
<dbReference type="GO" id="GO:0005886">
    <property type="term" value="C:plasma membrane"/>
    <property type="evidence" value="ECO:0007669"/>
    <property type="project" value="UniProtKB-SubCell"/>
</dbReference>
<dbReference type="KEGG" id="epa:110255139"/>
<dbReference type="RefSeq" id="XP_020917857.1">
    <property type="nucleotide sequence ID" value="XM_021062198.2"/>
</dbReference>
<accession>A0A913YBI8</accession>
<comment type="subcellular location">
    <subcellularLocation>
        <location evidence="1">Cell membrane</location>
        <topology evidence="1">Multi-pass membrane protein</topology>
    </subcellularLocation>
</comment>
<dbReference type="OrthoDB" id="10042731at2759"/>
<evidence type="ECO:0000256" key="8">
    <source>
        <dbReference type="ARBA" id="ARBA00023224"/>
    </source>
</evidence>
<dbReference type="PANTHER" id="PTHR24249">
    <property type="entry name" value="HISTAMINE RECEPTOR-RELATED G-PROTEIN COUPLED RECEPTOR"/>
    <property type="match status" value="1"/>
</dbReference>
<dbReference type="CDD" id="cd00637">
    <property type="entry name" value="7tm_classA_rhodopsin-like"/>
    <property type="match status" value="1"/>
</dbReference>
<evidence type="ECO:0000256" key="1">
    <source>
        <dbReference type="ARBA" id="ARBA00004651"/>
    </source>
</evidence>
<reference evidence="12" key="1">
    <citation type="submission" date="2022-11" db="UniProtKB">
        <authorList>
            <consortium name="EnsemblMetazoa"/>
        </authorList>
    </citation>
    <scope>IDENTIFICATION</scope>
</reference>
<keyword evidence="7 9" id="KW-0675">Receptor</keyword>
<sequence>MSNSPVTMTITYVALGFLAFFIIITNLFVMFLIYNRRSLRTPTNLCLASLAASDFMAGSIAIPLIIMCNVSPLDGLRQAMDFSSRFISISTVIHLLIVTIERYIMICHGMKYNLWINTKRVVTVLVATWLFSAVATLIQLFWKLTQTEEQILKVDRIYDTVCLCCVVIIPLIIMAASYVRIFIALRYQLQQIQRYNNPTEKSNELRRRHVERKAAIIFGCMIITFTLCWFSYFIDGLNIFTYSFEVSLVLMFLRYVSPFINPLLYTFLKEDFKLAVKMSLCQRFREASTNSYLYQSHFAPSNSESAV</sequence>
<feature type="transmembrane region" description="Helical" evidence="10">
    <location>
        <begin position="45"/>
        <end position="66"/>
    </location>
</feature>
<dbReference type="SUPFAM" id="SSF81321">
    <property type="entry name" value="Family A G protein-coupled receptor-like"/>
    <property type="match status" value="1"/>
</dbReference>
<dbReference type="RefSeq" id="XP_020917856.1">
    <property type="nucleotide sequence ID" value="XM_021062197.2"/>
</dbReference>
<dbReference type="InterPro" id="IPR000276">
    <property type="entry name" value="GPCR_Rhodpsn"/>
</dbReference>
<keyword evidence="5 9" id="KW-0297">G-protein coupled receptor</keyword>
<name>A0A913YBI8_EXADI</name>
<evidence type="ECO:0000259" key="11">
    <source>
        <dbReference type="PROSITE" id="PS50262"/>
    </source>
</evidence>
<dbReference type="InterPro" id="IPR050569">
    <property type="entry name" value="TAAR"/>
</dbReference>
<feature type="domain" description="G-protein coupled receptors family 1 profile" evidence="11">
    <location>
        <begin position="25"/>
        <end position="265"/>
    </location>
</feature>
<dbReference type="GeneID" id="110255139"/>
<evidence type="ECO:0000313" key="13">
    <source>
        <dbReference type="Proteomes" id="UP000887567"/>
    </source>
</evidence>
<evidence type="ECO:0000256" key="5">
    <source>
        <dbReference type="ARBA" id="ARBA00023040"/>
    </source>
</evidence>
<keyword evidence="4 10" id="KW-1133">Transmembrane helix</keyword>
<keyword evidence="6 10" id="KW-0472">Membrane</keyword>
<protein>
    <recommendedName>
        <fullName evidence="11">G-protein coupled receptors family 1 profile domain-containing protein</fullName>
    </recommendedName>
</protein>
<comment type="similarity">
    <text evidence="9">Belongs to the G-protein coupled receptor 1 family.</text>
</comment>
<feature type="transmembrane region" description="Helical" evidence="10">
    <location>
        <begin position="86"/>
        <end position="109"/>
    </location>
</feature>
<dbReference type="EnsemblMetazoa" id="XM_028656675.1">
    <property type="protein sequence ID" value="XP_028512476.1"/>
    <property type="gene ID" value="LOC110255139"/>
</dbReference>
<dbReference type="Proteomes" id="UP000887567">
    <property type="component" value="Unplaced"/>
</dbReference>
<evidence type="ECO:0000256" key="7">
    <source>
        <dbReference type="ARBA" id="ARBA00023170"/>
    </source>
</evidence>
<dbReference type="Pfam" id="PF00001">
    <property type="entry name" value="7tm_1"/>
    <property type="match status" value="1"/>
</dbReference>
<dbReference type="GO" id="GO:0004930">
    <property type="term" value="F:G protein-coupled receptor activity"/>
    <property type="evidence" value="ECO:0007669"/>
    <property type="project" value="UniProtKB-KW"/>
</dbReference>
<feature type="transmembrane region" description="Helical" evidence="10">
    <location>
        <begin position="157"/>
        <end position="185"/>
    </location>
</feature>
<keyword evidence="13" id="KW-1185">Reference proteome</keyword>
<dbReference type="PRINTS" id="PR00237">
    <property type="entry name" value="GPCRRHODOPSN"/>
</dbReference>
<evidence type="ECO:0000256" key="6">
    <source>
        <dbReference type="ARBA" id="ARBA00023136"/>
    </source>
</evidence>
<keyword evidence="3 9" id="KW-0812">Transmembrane</keyword>
<keyword evidence="8 9" id="KW-0807">Transducer</keyword>
<dbReference type="Gene3D" id="1.20.1070.10">
    <property type="entry name" value="Rhodopsin 7-helix transmembrane proteins"/>
    <property type="match status" value="1"/>
</dbReference>
<dbReference type="InterPro" id="IPR017452">
    <property type="entry name" value="GPCR_Rhodpsn_7TM"/>
</dbReference>